<protein>
    <submittedName>
        <fullName evidence="1">Uncharacterized protein</fullName>
    </submittedName>
</protein>
<reference evidence="1 2" key="1">
    <citation type="submission" date="2008-08" db="EMBL/GenBank/DDBJ databases">
        <title>Draft genome sequence of Bacteroides plebeius (DSM 17135).</title>
        <authorList>
            <person name="Sudarsanam P."/>
            <person name="Ley R."/>
            <person name="Guruge J."/>
            <person name="Turnbaugh P.J."/>
            <person name="Mahowald M."/>
            <person name="Liep D."/>
            <person name="Gordon J."/>
        </authorList>
    </citation>
    <scope>NUCLEOTIDE SEQUENCE [LARGE SCALE GENOMIC DNA]</scope>
    <source>
        <strain evidence="2">DSM 17135 / JCM 12973 / M2</strain>
    </source>
</reference>
<name>B5CWB0_PHOPM</name>
<evidence type="ECO:0000313" key="1">
    <source>
        <dbReference type="EMBL" id="EDY96557.1"/>
    </source>
</evidence>
<dbReference type="Proteomes" id="UP000003452">
    <property type="component" value="Unassembled WGS sequence"/>
</dbReference>
<dbReference type="AlphaFoldDB" id="B5CWB0"/>
<proteinExistence type="predicted"/>
<accession>B5CWB0</accession>
<evidence type="ECO:0000313" key="2">
    <source>
        <dbReference type="Proteomes" id="UP000003452"/>
    </source>
</evidence>
<sequence length="43" mass="4866">MFKPVLCLSTAGRTFPWAEPYVSHTGNVGFCLGKHSFCRMIFK</sequence>
<reference evidence="1 2" key="2">
    <citation type="submission" date="2008-08" db="EMBL/GenBank/DDBJ databases">
        <authorList>
            <person name="Fulton L."/>
            <person name="Clifton S."/>
            <person name="Fulton B."/>
            <person name="Xu J."/>
            <person name="Minx P."/>
            <person name="Pepin K.H."/>
            <person name="Johnson M."/>
            <person name="Thiruvilangam P."/>
            <person name="Bhonagiri V."/>
            <person name="Nash W.E."/>
            <person name="Mardis E.R."/>
            <person name="Wilson R.K."/>
        </authorList>
    </citation>
    <scope>NUCLEOTIDE SEQUENCE [LARGE SCALE GENOMIC DNA]</scope>
    <source>
        <strain evidence="2">DSM 17135 / JCM 12973 / M2</strain>
    </source>
</reference>
<gene>
    <name evidence="1" type="ORF">BACPLE_01000</name>
</gene>
<comment type="caution">
    <text evidence="1">The sequence shown here is derived from an EMBL/GenBank/DDBJ whole genome shotgun (WGS) entry which is preliminary data.</text>
</comment>
<dbReference type="EMBL" id="ABQC02000012">
    <property type="protein sequence ID" value="EDY96557.1"/>
    <property type="molecule type" value="Genomic_DNA"/>
</dbReference>
<organism evidence="1 2">
    <name type="scientific">Phocaeicola plebeius (strain DSM 17135 / JCM 12973 / CCUG 54634 / M2)</name>
    <name type="common">Bacteroides plebeius</name>
    <dbReference type="NCBI Taxonomy" id="484018"/>
    <lineage>
        <taxon>Bacteria</taxon>
        <taxon>Pseudomonadati</taxon>
        <taxon>Bacteroidota</taxon>
        <taxon>Bacteroidia</taxon>
        <taxon>Bacteroidales</taxon>
        <taxon>Bacteroidaceae</taxon>
        <taxon>Phocaeicola</taxon>
    </lineage>
</organism>
<dbReference type="HOGENOM" id="CLU_3229808_0_0_10"/>